<feature type="domain" description="NmrA-like" evidence="3">
    <location>
        <begin position="18"/>
        <end position="153"/>
    </location>
</feature>
<comment type="caution">
    <text evidence="4">The sequence shown here is derived from an EMBL/GenBank/DDBJ whole genome shotgun (WGS) entry which is preliminary data.</text>
</comment>
<evidence type="ECO:0000256" key="2">
    <source>
        <dbReference type="ARBA" id="ARBA00023002"/>
    </source>
</evidence>
<keyword evidence="2" id="KW-0560">Oxidoreductase</keyword>
<organism evidence="4 5">
    <name type="scientific">Lachnellula willkommii</name>
    <dbReference type="NCBI Taxonomy" id="215461"/>
    <lineage>
        <taxon>Eukaryota</taxon>
        <taxon>Fungi</taxon>
        <taxon>Dikarya</taxon>
        <taxon>Ascomycota</taxon>
        <taxon>Pezizomycotina</taxon>
        <taxon>Leotiomycetes</taxon>
        <taxon>Helotiales</taxon>
        <taxon>Lachnaceae</taxon>
        <taxon>Lachnellula</taxon>
    </lineage>
</organism>
<dbReference type="CDD" id="cd05259">
    <property type="entry name" value="PCBER_SDR_a"/>
    <property type="match status" value="1"/>
</dbReference>
<evidence type="ECO:0000256" key="1">
    <source>
        <dbReference type="ARBA" id="ARBA00022857"/>
    </source>
</evidence>
<dbReference type="PANTHER" id="PTHR47706">
    <property type="entry name" value="NMRA-LIKE FAMILY PROTEIN"/>
    <property type="match status" value="1"/>
</dbReference>
<dbReference type="AlphaFoldDB" id="A0A559MI75"/>
<dbReference type="InterPro" id="IPR036291">
    <property type="entry name" value="NAD(P)-bd_dom_sf"/>
</dbReference>
<keyword evidence="5" id="KW-1185">Reference proteome</keyword>
<proteinExistence type="predicted"/>
<dbReference type="InterPro" id="IPR045312">
    <property type="entry name" value="PCBER-like"/>
</dbReference>
<evidence type="ECO:0000313" key="5">
    <source>
        <dbReference type="Proteomes" id="UP000315522"/>
    </source>
</evidence>
<dbReference type="EMBL" id="QGML01000271">
    <property type="protein sequence ID" value="TVY92661.1"/>
    <property type="molecule type" value="Genomic_DNA"/>
</dbReference>
<dbReference type="InterPro" id="IPR008030">
    <property type="entry name" value="NmrA-like"/>
</dbReference>
<dbReference type="Proteomes" id="UP000315522">
    <property type="component" value="Unassembled WGS sequence"/>
</dbReference>
<accession>A0A559MI75</accession>
<dbReference type="PANTHER" id="PTHR47706:SF7">
    <property type="entry name" value="CIPA-LIKE, PUTATIVE (AFU_ORTHOLOGUE AFUA_1G01630)-RELATED"/>
    <property type="match status" value="1"/>
</dbReference>
<gene>
    <name evidence="4" type="ORF">LAWI1_G003070</name>
</gene>
<protein>
    <recommendedName>
        <fullName evidence="3">NmrA-like domain-containing protein</fullName>
    </recommendedName>
</protein>
<sequence length="336" mass="37183">MSQKYASDQPAGFNNHIQKVAIVGAGGNIGKHFAEELIKTGKHTVTALTRADSKNTLPKGVKIAQVNYDDEESLVSALHGQQFLVITLGVFAPADTQIKIVKAAAKAGVPYIMPNVFGYDITNEKLVEEYLYGSATKICDDIQGLGASSYVAMCCGFWYEWSLALGLDTFGFDFRDKKVKFFDDGKTAVNVSTWRNCGRALAGLLSLKEIPDDAQDTSPTVSQWKNKPLYVSSFRVSQRDMLDSVNRVKGTTDRDWEIVSEPSIERYQKGTEDMKKGDRTGFYRGMYTRVFFQNGDGDFESSKGLQNSLIGLSDDSLDEATKRALEMVESGWNPYA</sequence>
<evidence type="ECO:0000259" key="3">
    <source>
        <dbReference type="Pfam" id="PF05368"/>
    </source>
</evidence>
<keyword evidence="1" id="KW-0521">NADP</keyword>
<dbReference type="Gene3D" id="3.40.50.720">
    <property type="entry name" value="NAD(P)-binding Rossmann-like Domain"/>
    <property type="match status" value="1"/>
</dbReference>
<dbReference type="GO" id="GO:0016491">
    <property type="term" value="F:oxidoreductase activity"/>
    <property type="evidence" value="ECO:0007669"/>
    <property type="project" value="UniProtKB-KW"/>
</dbReference>
<name>A0A559MI75_9HELO</name>
<evidence type="ECO:0000313" key="4">
    <source>
        <dbReference type="EMBL" id="TVY92661.1"/>
    </source>
</evidence>
<dbReference type="Pfam" id="PF05368">
    <property type="entry name" value="NmrA"/>
    <property type="match status" value="1"/>
</dbReference>
<reference evidence="4 5" key="1">
    <citation type="submission" date="2018-05" db="EMBL/GenBank/DDBJ databases">
        <title>Genome sequencing and assembly of the regulated plant pathogen Lachnellula willkommii and related sister species for the development of diagnostic species identification markers.</title>
        <authorList>
            <person name="Giroux E."/>
            <person name="Bilodeau G."/>
        </authorList>
    </citation>
    <scope>NUCLEOTIDE SEQUENCE [LARGE SCALE GENOMIC DNA]</scope>
    <source>
        <strain evidence="4 5">CBS 172.35</strain>
    </source>
</reference>
<dbReference type="InterPro" id="IPR051609">
    <property type="entry name" value="NmrA/Isoflavone_reductase-like"/>
</dbReference>
<dbReference type="SUPFAM" id="SSF51735">
    <property type="entry name" value="NAD(P)-binding Rossmann-fold domains"/>
    <property type="match status" value="1"/>
</dbReference>